<proteinExistence type="predicted"/>
<name>A0AAE1Z130_9LAMI</name>
<reference evidence="1" key="2">
    <citation type="journal article" date="2024" name="Plant">
        <title>Genomic evolution and insights into agronomic trait innovations of Sesamum species.</title>
        <authorList>
            <person name="Miao H."/>
            <person name="Wang L."/>
            <person name="Qu L."/>
            <person name="Liu H."/>
            <person name="Sun Y."/>
            <person name="Le M."/>
            <person name="Wang Q."/>
            <person name="Wei S."/>
            <person name="Zheng Y."/>
            <person name="Lin W."/>
            <person name="Duan Y."/>
            <person name="Cao H."/>
            <person name="Xiong S."/>
            <person name="Wang X."/>
            <person name="Wei L."/>
            <person name="Li C."/>
            <person name="Ma Q."/>
            <person name="Ju M."/>
            <person name="Zhao R."/>
            <person name="Li G."/>
            <person name="Mu C."/>
            <person name="Tian Q."/>
            <person name="Mei H."/>
            <person name="Zhang T."/>
            <person name="Gao T."/>
            <person name="Zhang H."/>
        </authorList>
    </citation>
    <scope>NUCLEOTIDE SEQUENCE</scope>
    <source>
        <strain evidence="1">3651</strain>
    </source>
</reference>
<evidence type="ECO:0000313" key="1">
    <source>
        <dbReference type="EMBL" id="KAK4440350.1"/>
    </source>
</evidence>
<dbReference type="EMBL" id="JACGWO010000001">
    <property type="protein sequence ID" value="KAK4440350.1"/>
    <property type="molecule type" value="Genomic_DNA"/>
</dbReference>
<sequence length="124" mass="13361">MLTVAEQELGPTHVSSLWKSKKKVVVKAKTTPTIEVKSAVRPNINLVGNETRKSSSWVNAAANATVAIKVAAIMQLLAVSFIQVSPFVNNDLCSMENNSLVSNPCLFLILRHEGSTTFSTSCSN</sequence>
<comment type="caution">
    <text evidence="1">The sequence shown here is derived from an EMBL/GenBank/DDBJ whole genome shotgun (WGS) entry which is preliminary data.</text>
</comment>
<gene>
    <name evidence="1" type="ORF">Salat_0369900</name>
</gene>
<reference evidence="1" key="1">
    <citation type="submission" date="2020-06" db="EMBL/GenBank/DDBJ databases">
        <authorList>
            <person name="Li T."/>
            <person name="Hu X."/>
            <person name="Zhang T."/>
            <person name="Song X."/>
            <person name="Zhang H."/>
            <person name="Dai N."/>
            <person name="Sheng W."/>
            <person name="Hou X."/>
            <person name="Wei L."/>
        </authorList>
    </citation>
    <scope>NUCLEOTIDE SEQUENCE</scope>
    <source>
        <strain evidence="1">3651</strain>
        <tissue evidence="1">Leaf</tissue>
    </source>
</reference>
<evidence type="ECO:0000313" key="2">
    <source>
        <dbReference type="Proteomes" id="UP001293254"/>
    </source>
</evidence>
<keyword evidence="2" id="KW-1185">Reference proteome</keyword>
<dbReference type="Proteomes" id="UP001293254">
    <property type="component" value="Unassembled WGS sequence"/>
</dbReference>
<organism evidence="1 2">
    <name type="scientific">Sesamum alatum</name>
    <dbReference type="NCBI Taxonomy" id="300844"/>
    <lineage>
        <taxon>Eukaryota</taxon>
        <taxon>Viridiplantae</taxon>
        <taxon>Streptophyta</taxon>
        <taxon>Embryophyta</taxon>
        <taxon>Tracheophyta</taxon>
        <taxon>Spermatophyta</taxon>
        <taxon>Magnoliopsida</taxon>
        <taxon>eudicotyledons</taxon>
        <taxon>Gunneridae</taxon>
        <taxon>Pentapetalae</taxon>
        <taxon>asterids</taxon>
        <taxon>lamiids</taxon>
        <taxon>Lamiales</taxon>
        <taxon>Pedaliaceae</taxon>
        <taxon>Sesamum</taxon>
    </lineage>
</organism>
<dbReference type="AlphaFoldDB" id="A0AAE1Z130"/>
<protein>
    <submittedName>
        <fullName evidence="1">Uncharacterized protein</fullName>
    </submittedName>
</protein>
<accession>A0AAE1Z130</accession>